<dbReference type="EMBL" id="JAGIZQ010000004">
    <property type="protein sequence ID" value="KAH6631843.1"/>
    <property type="molecule type" value="Genomic_DNA"/>
</dbReference>
<evidence type="ECO:0000313" key="1">
    <source>
        <dbReference type="EMBL" id="KAH6631843.1"/>
    </source>
</evidence>
<reference evidence="1 2" key="1">
    <citation type="journal article" date="2021" name="Nat. Commun.">
        <title>Genetic determinants of endophytism in the Arabidopsis root mycobiome.</title>
        <authorList>
            <person name="Mesny F."/>
            <person name="Miyauchi S."/>
            <person name="Thiergart T."/>
            <person name="Pickel B."/>
            <person name="Atanasova L."/>
            <person name="Karlsson M."/>
            <person name="Huettel B."/>
            <person name="Barry K.W."/>
            <person name="Haridas S."/>
            <person name="Chen C."/>
            <person name="Bauer D."/>
            <person name="Andreopoulos W."/>
            <person name="Pangilinan J."/>
            <person name="LaButti K."/>
            <person name="Riley R."/>
            <person name="Lipzen A."/>
            <person name="Clum A."/>
            <person name="Drula E."/>
            <person name="Henrissat B."/>
            <person name="Kohler A."/>
            <person name="Grigoriev I.V."/>
            <person name="Martin F.M."/>
            <person name="Hacquard S."/>
        </authorList>
    </citation>
    <scope>NUCLEOTIDE SEQUENCE [LARGE SCALE GENOMIC DNA]</scope>
    <source>
        <strain evidence="1 2">MPI-SDFR-AT-0079</strain>
    </source>
</reference>
<dbReference type="Proteomes" id="UP000724584">
    <property type="component" value="Unassembled WGS sequence"/>
</dbReference>
<gene>
    <name evidence="1" type="ORF">F5144DRAFT_602618</name>
</gene>
<keyword evidence="2" id="KW-1185">Reference proteome</keyword>
<evidence type="ECO:0000313" key="2">
    <source>
        <dbReference type="Proteomes" id="UP000724584"/>
    </source>
</evidence>
<proteinExistence type="predicted"/>
<sequence>MSQKHDEPPAYGNNPSYPQQAYYQGGGPPPQQQGAPGGYYQQQQPMGYGGHPQQGPPPGGYYQQGPYPPGQQPHYPPQEQKSSGPIANSGAALENEWAAYEIDYGMSDTTSSQIAWAPGRDRGMGRRTAHGL</sequence>
<organism evidence="1 2">
    <name type="scientific">Chaetomium tenue</name>
    <dbReference type="NCBI Taxonomy" id="1854479"/>
    <lineage>
        <taxon>Eukaryota</taxon>
        <taxon>Fungi</taxon>
        <taxon>Dikarya</taxon>
        <taxon>Ascomycota</taxon>
        <taxon>Pezizomycotina</taxon>
        <taxon>Sordariomycetes</taxon>
        <taxon>Sordariomycetidae</taxon>
        <taxon>Sordariales</taxon>
        <taxon>Chaetomiaceae</taxon>
        <taxon>Chaetomium</taxon>
    </lineage>
</organism>
<protein>
    <submittedName>
        <fullName evidence="1">Uncharacterized protein</fullName>
    </submittedName>
</protein>
<name>A0ACB7P6X5_9PEZI</name>
<comment type="caution">
    <text evidence="1">The sequence shown here is derived from an EMBL/GenBank/DDBJ whole genome shotgun (WGS) entry which is preliminary data.</text>
</comment>
<accession>A0ACB7P6X5</accession>